<dbReference type="EMBL" id="JAPFFF010000028">
    <property type="protein sequence ID" value="KAK8846929.1"/>
    <property type="molecule type" value="Genomic_DNA"/>
</dbReference>
<sequence length="101" mass="12036">MLLELERKLFFNSKKLKRINFTKNSEIKEKDSFAFSNTAIESLTIPSSVTELKYNWSHMTPYLIKIDVMPGNKRYKMHKHDFLIGKTDPEIDKFYDLLFAR</sequence>
<protein>
    <submittedName>
        <fullName evidence="1">Uncharacterized protein</fullName>
    </submittedName>
</protein>
<organism evidence="1 2">
    <name type="scientific">Tritrichomonas musculus</name>
    <dbReference type="NCBI Taxonomy" id="1915356"/>
    <lineage>
        <taxon>Eukaryota</taxon>
        <taxon>Metamonada</taxon>
        <taxon>Parabasalia</taxon>
        <taxon>Tritrichomonadida</taxon>
        <taxon>Tritrichomonadidae</taxon>
        <taxon>Tritrichomonas</taxon>
    </lineage>
</organism>
<dbReference type="InterPro" id="IPR032675">
    <property type="entry name" value="LRR_dom_sf"/>
</dbReference>
<evidence type="ECO:0000313" key="1">
    <source>
        <dbReference type="EMBL" id="KAK8846929.1"/>
    </source>
</evidence>
<dbReference type="Proteomes" id="UP001470230">
    <property type="component" value="Unassembled WGS sequence"/>
</dbReference>
<dbReference type="InterPro" id="IPR026906">
    <property type="entry name" value="LRR_5"/>
</dbReference>
<comment type="caution">
    <text evidence="1">The sequence shown here is derived from an EMBL/GenBank/DDBJ whole genome shotgun (WGS) entry which is preliminary data.</text>
</comment>
<evidence type="ECO:0000313" key="2">
    <source>
        <dbReference type="Proteomes" id="UP001470230"/>
    </source>
</evidence>
<name>A0ABR2HGH5_9EUKA</name>
<dbReference type="Gene3D" id="3.80.10.10">
    <property type="entry name" value="Ribonuclease Inhibitor"/>
    <property type="match status" value="1"/>
</dbReference>
<reference evidence="1 2" key="1">
    <citation type="submission" date="2024-04" db="EMBL/GenBank/DDBJ databases">
        <title>Tritrichomonas musculus Genome.</title>
        <authorList>
            <person name="Alves-Ferreira E."/>
            <person name="Grigg M."/>
            <person name="Lorenzi H."/>
            <person name="Galac M."/>
        </authorList>
    </citation>
    <scope>NUCLEOTIDE SEQUENCE [LARGE SCALE GENOMIC DNA]</scope>
    <source>
        <strain evidence="1 2">EAF2021</strain>
    </source>
</reference>
<keyword evidence="2" id="KW-1185">Reference proteome</keyword>
<proteinExistence type="predicted"/>
<accession>A0ABR2HGH5</accession>
<dbReference type="Pfam" id="PF13306">
    <property type="entry name" value="LRR_5"/>
    <property type="match status" value="1"/>
</dbReference>
<gene>
    <name evidence="1" type="ORF">M9Y10_019498</name>
</gene>